<feature type="region of interest" description="Disordered" evidence="1">
    <location>
        <begin position="506"/>
        <end position="599"/>
    </location>
</feature>
<dbReference type="Proteomes" id="UP000664132">
    <property type="component" value="Unassembled WGS sequence"/>
</dbReference>
<evidence type="ECO:0000256" key="1">
    <source>
        <dbReference type="SAM" id="MobiDB-lite"/>
    </source>
</evidence>
<evidence type="ECO:0000313" key="2">
    <source>
        <dbReference type="EMBL" id="KAG4416046.1"/>
    </source>
</evidence>
<protein>
    <submittedName>
        <fullName evidence="2">Uncharacterized protein</fullName>
    </submittedName>
</protein>
<dbReference type="EMBL" id="JAFJYH010000199">
    <property type="protein sequence ID" value="KAG4416046.1"/>
    <property type="molecule type" value="Genomic_DNA"/>
</dbReference>
<dbReference type="OrthoDB" id="3946545at2759"/>
<dbReference type="AlphaFoldDB" id="A0A8H7TBZ3"/>
<proteinExistence type="predicted"/>
<evidence type="ECO:0000313" key="3">
    <source>
        <dbReference type="Proteomes" id="UP000664132"/>
    </source>
</evidence>
<feature type="compositionally biased region" description="Basic residues" evidence="1">
    <location>
        <begin position="575"/>
        <end position="584"/>
    </location>
</feature>
<reference evidence="2" key="1">
    <citation type="submission" date="2021-02" db="EMBL/GenBank/DDBJ databases">
        <title>Genome sequence Cadophora malorum strain M34.</title>
        <authorList>
            <person name="Stefanovic E."/>
            <person name="Vu D."/>
            <person name="Scully C."/>
            <person name="Dijksterhuis J."/>
            <person name="Roader J."/>
            <person name="Houbraken J."/>
        </authorList>
    </citation>
    <scope>NUCLEOTIDE SEQUENCE</scope>
    <source>
        <strain evidence="2">M34</strain>
    </source>
</reference>
<feature type="compositionally biased region" description="Basic and acidic residues" evidence="1">
    <location>
        <begin position="443"/>
        <end position="460"/>
    </location>
</feature>
<feature type="compositionally biased region" description="Polar residues" evidence="1">
    <location>
        <begin position="366"/>
        <end position="377"/>
    </location>
</feature>
<gene>
    <name evidence="2" type="ORF">IFR04_010809</name>
</gene>
<feature type="region of interest" description="Disordered" evidence="1">
    <location>
        <begin position="267"/>
        <end position="314"/>
    </location>
</feature>
<comment type="caution">
    <text evidence="2">The sequence shown here is derived from an EMBL/GenBank/DDBJ whole genome shotgun (WGS) entry which is preliminary data.</text>
</comment>
<feature type="compositionally biased region" description="Polar residues" evidence="1">
    <location>
        <begin position="421"/>
        <end position="439"/>
    </location>
</feature>
<organism evidence="2 3">
    <name type="scientific">Cadophora malorum</name>
    <dbReference type="NCBI Taxonomy" id="108018"/>
    <lineage>
        <taxon>Eukaryota</taxon>
        <taxon>Fungi</taxon>
        <taxon>Dikarya</taxon>
        <taxon>Ascomycota</taxon>
        <taxon>Pezizomycotina</taxon>
        <taxon>Leotiomycetes</taxon>
        <taxon>Helotiales</taxon>
        <taxon>Ploettnerulaceae</taxon>
        <taxon>Cadophora</taxon>
    </lineage>
</organism>
<name>A0A8H7TBZ3_9HELO</name>
<feature type="region of interest" description="Disordered" evidence="1">
    <location>
        <begin position="330"/>
        <end position="378"/>
    </location>
</feature>
<accession>A0A8H7TBZ3</accession>
<sequence>MDRREDSPVSLEDLPVSLPRTCSISDLTKLFKRTRSAMSQSRATSRRSENSVSENSQILYMADPKKLKSRKARQSLSSIGNNADRRFDGSTDEKEDYHDLEALSWDVIDQEIYEWQYVCQTGRPYWWSPESRYRRLKIYQPRLMNEASPRFWMRKLEARPKSAYAEKRRAVSDNYFCDPGTSHDLAHLVAVQLLGACFTLPPDHILGIPAPNYALDKTTAALPDPRMISSLRMHTQFRYSPSFGHQARNTSPVQAWPRSLGILSAGLSSRKPEVGPSTSTPRRTARRRTLTLSNGSGSGGSFESDGDQLTRSCSSNDGLDHAEFAQLHLSKGPSHPYHASMRMPNTMGQVTEVTKRRRIKRRKDGSTLSQEETTPKTNYRLEPVIRSEPHHVFIQPVRELVVKRWTNFKRRLSGSLHSALPTRSSDDQASTSESGSPAMSSDGKLRRLRAQERGDIHSSDVETTQHFNTPTGGNFSPVGGTSTPDRINGAADQLLNPSIAEAALSAAKGRETGSPSPVTVRSRKHVSPSESSLQPMGHQARFEAQAPAMPTRPPFPLYSPARFNPPAAPSNTFPSRRRPTRQQRKSTLSEMYTPDDNPGTGVASLAGRKVSSAPATANVTPLEESKQELGADITSFTSVLMNPARTSRPRIGRTSTSGTQIFTPADDGIELDGLPVGPLGLTWIGHGRRERTYL</sequence>
<feature type="region of interest" description="Disordered" evidence="1">
    <location>
        <begin position="416"/>
        <end position="490"/>
    </location>
</feature>
<feature type="compositionally biased region" description="Polar residues" evidence="1">
    <location>
        <begin position="461"/>
        <end position="485"/>
    </location>
</feature>
<keyword evidence="3" id="KW-1185">Reference proteome</keyword>